<dbReference type="PANTHER" id="PTHR33480">
    <property type="entry name" value="SET DOMAIN-CONTAINING PROTEIN-RELATED"/>
    <property type="match status" value="1"/>
</dbReference>
<sequence length="1083" mass="125172">MTSRSQLMVQLATCSESNVSKLGSSQLPHRKNERLPKDAKQKSENIWYENSCLEKVTEWVKNTDFDDYLIYDENVPRPVSQSFLKDESNYYNNKDKIIAPLRTFNRNNYLSKQRKGRFISNSNVMSGGQLNSELNIQCKQRTIGNLKVISDITLIPGDRSLIDKKEMYDPYQFNSDNEFGDPQEKDSKTLDTGSDIKNRDSFNNVIGDLLGDTLEMCSETTTEILPSTSNGERNIECQYADICYPDTANLEHSVEILAEKIADQLDDRDSEQFPNTTTYISTKVDLISNETTMPDKSGLKDKEETYKKPYQFQSDSEYDDLRDEDYKIPDTDSDTESQSSSDNTLDDVLGDTSEMCSEIRTTIIPFISEKLKEKKDYMKKKIRCKFCNQDYDTKNFTRHIERKHACEGEVKHILNLPKNSKERRIAFCLLRNSTNFDLFIKGVTRPNRKVDNKNEVVYYPCAHCKGLFVKKYLKRHSNSCIIKRNRTKSNKCNHISNSQTVIACAMDATNVVSQLNVKQQVFNIMKGDEIAFEAKKDILIIHFGESYLKKHKKENIAYSCSNRMRELSRLLISYRKLANNSQLSLKDILFPKNFDMIISAVRDISGYDPIKKSFTSPSLAMHLGTSLKQVCEELMHLILKECNGFKCESPNDSAIRLNNIKNLKELIQSRWNIELSSLANKDLHEKKWNKPLLLPLVSDIKKFRDEVFKISYECEQKFINNEDDQNTYKLLAQCSLALLILFNRRRIGDVQFLKVKDYNDDRKTNFADFENALTEVEKLLTNKHKRVVNSGKGSRAVVILVPQELQKLIGTLLKHREKYLANDNEYVFGLPESSIKWGKGDVAFRRLTHMIKLENPDAISSNKLRKHISTVMQIFSMSKDEIKQFSNFMGHTEKTHHEFYELPVDIYQTAKVSKILLMMEKGSLPLEYKGKSLSEINFDFNEECVLEEEIKDNGVLNTTPTIKTSHKLSMTTDNLENLENTLAESQHHAVKKPKLQLDDSDTEDRPMKLKKKRKLILVSLRREFACWSSAEINVLKDEFKEFINKKTYPSSNEIKDFLNKTNTDRSVAVIKSKIQHIIKTHKS</sequence>
<feature type="region of interest" description="Disordered" evidence="1">
    <location>
        <begin position="291"/>
        <end position="347"/>
    </location>
</feature>
<dbReference type="OrthoDB" id="6753065at2759"/>
<feature type="compositionally biased region" description="Basic and acidic residues" evidence="1">
    <location>
        <begin position="182"/>
        <end position="194"/>
    </location>
</feature>
<feature type="compositionally biased region" description="Basic and acidic residues" evidence="1">
    <location>
        <begin position="297"/>
        <end position="307"/>
    </location>
</feature>
<dbReference type="InterPro" id="IPR011010">
    <property type="entry name" value="DNA_brk_join_enz"/>
</dbReference>
<organism evidence="2 3">
    <name type="scientific">Diabrotica balteata</name>
    <name type="common">Banded cucumber beetle</name>
    <dbReference type="NCBI Taxonomy" id="107213"/>
    <lineage>
        <taxon>Eukaryota</taxon>
        <taxon>Metazoa</taxon>
        <taxon>Ecdysozoa</taxon>
        <taxon>Arthropoda</taxon>
        <taxon>Hexapoda</taxon>
        <taxon>Insecta</taxon>
        <taxon>Pterygota</taxon>
        <taxon>Neoptera</taxon>
        <taxon>Endopterygota</taxon>
        <taxon>Coleoptera</taxon>
        <taxon>Polyphaga</taxon>
        <taxon>Cucujiformia</taxon>
        <taxon>Chrysomeloidea</taxon>
        <taxon>Chrysomelidae</taxon>
        <taxon>Galerucinae</taxon>
        <taxon>Diabroticina</taxon>
        <taxon>Diabroticites</taxon>
        <taxon>Diabrotica</taxon>
    </lineage>
</organism>
<dbReference type="GO" id="GO:0003677">
    <property type="term" value="F:DNA binding"/>
    <property type="evidence" value="ECO:0007669"/>
    <property type="project" value="InterPro"/>
</dbReference>
<dbReference type="SUPFAM" id="SSF56349">
    <property type="entry name" value="DNA breaking-rejoining enzymes"/>
    <property type="match status" value="1"/>
</dbReference>
<gene>
    <name evidence="2" type="ORF">DIABBA_LOCUS1433</name>
</gene>
<dbReference type="EMBL" id="OU898276">
    <property type="protein sequence ID" value="CAG9827439.1"/>
    <property type="molecule type" value="Genomic_DNA"/>
</dbReference>
<reference evidence="2" key="1">
    <citation type="submission" date="2022-01" db="EMBL/GenBank/DDBJ databases">
        <authorList>
            <person name="King R."/>
        </authorList>
    </citation>
    <scope>NUCLEOTIDE SEQUENCE</scope>
</reference>
<keyword evidence="3" id="KW-1185">Reference proteome</keyword>
<dbReference type="AlphaFoldDB" id="A0A9N9SM39"/>
<evidence type="ECO:0000313" key="3">
    <source>
        <dbReference type="Proteomes" id="UP001153709"/>
    </source>
</evidence>
<proteinExistence type="predicted"/>
<evidence type="ECO:0000256" key="1">
    <source>
        <dbReference type="SAM" id="MobiDB-lite"/>
    </source>
</evidence>
<evidence type="ECO:0000313" key="2">
    <source>
        <dbReference type="EMBL" id="CAG9827439.1"/>
    </source>
</evidence>
<feature type="region of interest" description="Disordered" evidence="1">
    <location>
        <begin position="20"/>
        <end position="40"/>
    </location>
</feature>
<dbReference type="PANTHER" id="PTHR33480:SF1">
    <property type="entry name" value="TYR RECOMBINASE DOMAIN-CONTAINING PROTEIN"/>
    <property type="match status" value="1"/>
</dbReference>
<dbReference type="Proteomes" id="UP001153709">
    <property type="component" value="Chromosome 1"/>
</dbReference>
<feature type="region of interest" description="Disordered" evidence="1">
    <location>
        <begin position="172"/>
        <end position="194"/>
    </location>
</feature>
<name>A0A9N9SM39_DIABA</name>
<accession>A0A9N9SM39</accession>
<protein>
    <submittedName>
        <fullName evidence="2">Uncharacterized protein</fullName>
    </submittedName>
</protein>